<evidence type="ECO:0000256" key="11">
    <source>
        <dbReference type="ARBA" id="ARBA00023180"/>
    </source>
</evidence>
<feature type="transmembrane region" description="Helical" evidence="14">
    <location>
        <begin position="57"/>
        <end position="79"/>
    </location>
</feature>
<evidence type="ECO:0000313" key="17">
    <source>
        <dbReference type="RefSeq" id="XP_028267972.1"/>
    </source>
</evidence>
<evidence type="ECO:0000313" key="16">
    <source>
        <dbReference type="Proteomes" id="UP000515145"/>
    </source>
</evidence>
<evidence type="ECO:0000256" key="5">
    <source>
        <dbReference type="ARBA" id="ARBA00022692"/>
    </source>
</evidence>
<dbReference type="CTD" id="100003535"/>
<keyword evidence="7" id="KW-0297">G-protein coupled receptor</keyword>
<dbReference type="PRINTS" id="PR01788">
    <property type="entry name" value="PROSTANOIDR"/>
</dbReference>
<evidence type="ECO:0000259" key="15">
    <source>
        <dbReference type="PROSITE" id="PS50262"/>
    </source>
</evidence>
<dbReference type="PANTHER" id="PTHR11866">
    <property type="entry name" value="G-PROTEIN COUPLED RECEPTOR FAMILY 1 MEMBER"/>
    <property type="match status" value="1"/>
</dbReference>
<keyword evidence="8 14" id="KW-0472">Membrane</keyword>
<name>A0A6P7IV18_9TELE</name>
<dbReference type="InterPro" id="IPR008365">
    <property type="entry name" value="Prostanoid_rcpt"/>
</dbReference>
<evidence type="ECO:0000256" key="6">
    <source>
        <dbReference type="ARBA" id="ARBA00022989"/>
    </source>
</evidence>
<evidence type="ECO:0000256" key="13">
    <source>
        <dbReference type="ARBA" id="ARBA00029815"/>
    </source>
</evidence>
<comment type="subcellular location">
    <subcellularLocation>
        <location evidence="1">Cell membrane</location>
        <topology evidence="1">Multi-pass membrane protein</topology>
    </subcellularLocation>
</comment>
<dbReference type="InterPro" id="IPR017452">
    <property type="entry name" value="GPCR_Rhodpsn_7TM"/>
</dbReference>
<feature type="domain" description="G-protein coupled receptors family 1 profile" evidence="15">
    <location>
        <begin position="70"/>
        <end position="351"/>
    </location>
</feature>
<accession>A0A6P7IV18</accession>
<evidence type="ECO:0000256" key="10">
    <source>
        <dbReference type="ARBA" id="ARBA00023170"/>
    </source>
</evidence>
<keyword evidence="11" id="KW-0325">Glycoprotein</keyword>
<dbReference type="AlphaFoldDB" id="A0A6P7IV18"/>
<feature type="transmembrane region" description="Helical" evidence="14">
    <location>
        <begin position="138"/>
        <end position="159"/>
    </location>
</feature>
<keyword evidence="3" id="KW-1003">Cell membrane</keyword>
<dbReference type="GO" id="GO:0007204">
    <property type="term" value="P:positive regulation of cytosolic calcium ion concentration"/>
    <property type="evidence" value="ECO:0007669"/>
    <property type="project" value="TreeGrafter"/>
</dbReference>
<dbReference type="InParanoid" id="A0A6P7IV18"/>
<keyword evidence="9" id="KW-1015">Disulfide bond</keyword>
<keyword evidence="4" id="KW-0597">Phosphoprotein</keyword>
<organism evidence="16 17">
    <name type="scientific">Parambassis ranga</name>
    <name type="common">Indian glassy fish</name>
    <dbReference type="NCBI Taxonomy" id="210632"/>
    <lineage>
        <taxon>Eukaryota</taxon>
        <taxon>Metazoa</taxon>
        <taxon>Chordata</taxon>
        <taxon>Craniata</taxon>
        <taxon>Vertebrata</taxon>
        <taxon>Euteleostomi</taxon>
        <taxon>Actinopterygii</taxon>
        <taxon>Neopterygii</taxon>
        <taxon>Teleostei</taxon>
        <taxon>Neoteleostei</taxon>
        <taxon>Acanthomorphata</taxon>
        <taxon>Ovalentaria</taxon>
        <taxon>Ambassidae</taxon>
        <taxon>Parambassis</taxon>
    </lineage>
</organism>
<dbReference type="Proteomes" id="UP000515145">
    <property type="component" value="Chromosome 8"/>
</dbReference>
<keyword evidence="12" id="KW-0807">Transducer</keyword>
<dbReference type="PROSITE" id="PS00237">
    <property type="entry name" value="G_PROTEIN_RECEP_F1_1"/>
    <property type="match status" value="1"/>
</dbReference>
<dbReference type="PRINTS" id="PR00429">
    <property type="entry name" value="THROMBOXANER"/>
</dbReference>
<sequence length="383" mass="42711">MHKSVKLSLSGCQLNYTCNSLQMTIKMATPSLMMLQPVPKINSSDQHNNSTFKPSGFGLSCFTMIFGTISNLTALGLLVKSRVRFRRQSKTPFLMLTIALLMADLGGHLIPGACAVYLHIGQLYKMQSLQSDSNLCQFFGATMVFFGLCPLLFGCAMAVERCVAITQPFFHASMITVTHIQRAVLLLSSLALVMSLLPFVFETKYTIQQPNTWCFLKIHTRKTEANDTNLALAFSVLGLSALIFSQLCNILSGLVLLHGRMKSSSIHKMPPVHYARRASTITSSSSFCTLDVEMMVQLAVITVISCVCWSPFLVHILVMQLNQSGSAHAKDCTLLSLRMASWNQILDPWVYILFRRTVLFRVCCGLYTQRHRDTEAKRLKVVT</sequence>
<dbReference type="InterPro" id="IPR001105">
    <property type="entry name" value="Thbox_rcpt"/>
</dbReference>
<dbReference type="GO" id="GO:0005886">
    <property type="term" value="C:plasma membrane"/>
    <property type="evidence" value="ECO:0007669"/>
    <property type="project" value="UniProtKB-SubCell"/>
</dbReference>
<reference evidence="17" key="1">
    <citation type="submission" date="2025-08" db="UniProtKB">
        <authorList>
            <consortium name="RefSeq"/>
        </authorList>
    </citation>
    <scope>IDENTIFICATION</scope>
</reference>
<dbReference type="FunFam" id="1.20.1070.10:FF:000163">
    <property type="entry name" value="Thromboxane A2 receptor"/>
    <property type="match status" value="1"/>
</dbReference>
<evidence type="ECO:0000256" key="12">
    <source>
        <dbReference type="ARBA" id="ARBA00023224"/>
    </source>
</evidence>
<feature type="transmembrane region" description="Helical" evidence="14">
    <location>
        <begin position="230"/>
        <end position="257"/>
    </location>
</feature>
<dbReference type="RefSeq" id="XP_028267972.1">
    <property type="nucleotide sequence ID" value="XM_028412171.1"/>
</dbReference>
<dbReference type="SUPFAM" id="SSF81321">
    <property type="entry name" value="Family A G protein-coupled receptor-like"/>
    <property type="match status" value="1"/>
</dbReference>
<evidence type="ECO:0000256" key="2">
    <source>
        <dbReference type="ARBA" id="ARBA00017628"/>
    </source>
</evidence>
<dbReference type="GO" id="GO:0007189">
    <property type="term" value="P:adenylate cyclase-activating G protein-coupled receptor signaling pathway"/>
    <property type="evidence" value="ECO:0007669"/>
    <property type="project" value="TreeGrafter"/>
</dbReference>
<evidence type="ECO:0000256" key="7">
    <source>
        <dbReference type="ARBA" id="ARBA00023040"/>
    </source>
</evidence>
<keyword evidence="6 14" id="KW-1133">Transmembrane helix</keyword>
<feature type="transmembrane region" description="Helical" evidence="14">
    <location>
        <begin position="180"/>
        <end position="201"/>
    </location>
</feature>
<dbReference type="InterPro" id="IPR000276">
    <property type="entry name" value="GPCR_Rhodpsn"/>
</dbReference>
<evidence type="ECO:0000256" key="3">
    <source>
        <dbReference type="ARBA" id="ARBA00022475"/>
    </source>
</evidence>
<feature type="transmembrane region" description="Helical" evidence="14">
    <location>
        <begin position="298"/>
        <end position="318"/>
    </location>
</feature>
<dbReference type="GO" id="GO:0004960">
    <property type="term" value="F:thromboxane receptor activity"/>
    <property type="evidence" value="ECO:0007669"/>
    <property type="project" value="InterPro"/>
</dbReference>
<evidence type="ECO:0000256" key="9">
    <source>
        <dbReference type="ARBA" id="ARBA00023157"/>
    </source>
</evidence>
<keyword evidence="10 17" id="KW-0675">Receptor</keyword>
<dbReference type="PROSITE" id="PS50262">
    <property type="entry name" value="G_PROTEIN_RECEP_F1_2"/>
    <property type="match status" value="1"/>
</dbReference>
<protein>
    <recommendedName>
        <fullName evidence="2">Thromboxane A2 receptor</fullName>
    </recommendedName>
    <alternativeName>
        <fullName evidence="13">Prostanoid TP receptor</fullName>
    </alternativeName>
</protein>
<dbReference type="GO" id="GO:0004957">
    <property type="term" value="F:prostaglandin E receptor activity"/>
    <property type="evidence" value="ECO:0007669"/>
    <property type="project" value="TreeGrafter"/>
</dbReference>
<dbReference type="Gene3D" id="1.20.1070.10">
    <property type="entry name" value="Rhodopsin 7-helix transmembrane proteins"/>
    <property type="match status" value="1"/>
</dbReference>
<keyword evidence="5 14" id="KW-0812">Transmembrane</keyword>
<dbReference type="GeneID" id="114439958"/>
<evidence type="ECO:0000256" key="8">
    <source>
        <dbReference type="ARBA" id="ARBA00023136"/>
    </source>
</evidence>
<evidence type="ECO:0000256" key="1">
    <source>
        <dbReference type="ARBA" id="ARBA00004651"/>
    </source>
</evidence>
<dbReference type="PANTHER" id="PTHR11866:SF33">
    <property type="entry name" value="THROMBOXANE A2 RECEPTOR"/>
    <property type="match status" value="1"/>
</dbReference>
<keyword evidence="16" id="KW-1185">Reference proteome</keyword>
<evidence type="ECO:0000256" key="4">
    <source>
        <dbReference type="ARBA" id="ARBA00022553"/>
    </source>
</evidence>
<gene>
    <name evidence="17" type="primary">ptger1c</name>
</gene>
<dbReference type="Pfam" id="PF00001">
    <property type="entry name" value="7tm_1"/>
    <property type="match status" value="1"/>
</dbReference>
<dbReference type="OrthoDB" id="5959154at2759"/>
<feature type="transmembrane region" description="Helical" evidence="14">
    <location>
        <begin position="91"/>
        <end position="118"/>
    </location>
</feature>
<evidence type="ECO:0000256" key="14">
    <source>
        <dbReference type="SAM" id="Phobius"/>
    </source>
</evidence>
<dbReference type="GO" id="GO:0006954">
    <property type="term" value="P:inflammatory response"/>
    <property type="evidence" value="ECO:0007669"/>
    <property type="project" value="TreeGrafter"/>
</dbReference>
<proteinExistence type="predicted"/>